<organism evidence="1 2">
    <name type="scientific">Aspergillus aculeatus (strain ATCC 16872 / CBS 172.66 / WB 5094)</name>
    <dbReference type="NCBI Taxonomy" id="690307"/>
    <lineage>
        <taxon>Eukaryota</taxon>
        <taxon>Fungi</taxon>
        <taxon>Dikarya</taxon>
        <taxon>Ascomycota</taxon>
        <taxon>Pezizomycotina</taxon>
        <taxon>Eurotiomycetes</taxon>
        <taxon>Eurotiomycetidae</taxon>
        <taxon>Eurotiales</taxon>
        <taxon>Aspergillaceae</taxon>
        <taxon>Aspergillus</taxon>
        <taxon>Aspergillus subgen. Circumdati</taxon>
    </lineage>
</organism>
<protein>
    <recommendedName>
        <fullName evidence="3">Condensation domain-containing protein</fullName>
    </recommendedName>
</protein>
<proteinExistence type="predicted"/>
<gene>
    <name evidence="1" type="ORF">ASPACDRAFT_78153</name>
</gene>
<dbReference type="VEuPathDB" id="FungiDB:ASPACDRAFT_78153"/>
<dbReference type="Pfam" id="PF07247">
    <property type="entry name" value="AATase"/>
    <property type="match status" value="1"/>
</dbReference>
<dbReference type="OrthoDB" id="2150604at2759"/>
<dbReference type="EMBL" id="KV878976">
    <property type="protein sequence ID" value="OJK00223.1"/>
    <property type="molecule type" value="Genomic_DNA"/>
</dbReference>
<evidence type="ECO:0000313" key="1">
    <source>
        <dbReference type="EMBL" id="OJK00223.1"/>
    </source>
</evidence>
<dbReference type="AlphaFoldDB" id="A0A1L9WVR3"/>
<dbReference type="InterPro" id="IPR010828">
    <property type="entry name" value="Atf2/Sli1-like"/>
</dbReference>
<accession>A0A1L9WVR3</accession>
<name>A0A1L9WVR3_ASPA1</name>
<dbReference type="GeneID" id="30978937"/>
<dbReference type="OMA" id="AFAYEHT"/>
<dbReference type="GO" id="GO:0008080">
    <property type="term" value="F:N-acetyltransferase activity"/>
    <property type="evidence" value="ECO:0007669"/>
    <property type="project" value="TreeGrafter"/>
</dbReference>
<dbReference type="STRING" id="690307.A0A1L9WVR3"/>
<dbReference type="PANTHER" id="PTHR28037:SF1">
    <property type="entry name" value="ALCOHOL O-ACETYLTRANSFERASE 1-RELATED"/>
    <property type="match status" value="1"/>
</dbReference>
<dbReference type="Proteomes" id="UP000184546">
    <property type="component" value="Unassembled WGS sequence"/>
</dbReference>
<sequence>MSDESGEPTADTILSQVLGDRHGAIWPSNKPAWRVVVLEHLRNKTESNSNQAVLERLDIAFLAHHAIADGLSGLAFHVSLMENLHDISASASPPTWPMAFNETLEAPATVEECVDCLGCTCARCDASPSCHDQVWAGAAVSPGSATIFKSMARVVTIPADRLSGVLRRCKRSNITLTGLLHALICASLHRGIPEDHSGFRAVTPFSVRRHTKASDGDIVNHISYLTSYVPRDQLDRIAQCEHGSASEERAIVELAQSFGRDIGTKVREYPHGSMVTQLARIGDLLSHCRNQNGKPRQYTYELSNLGRAPMVASSKSNGLKLEKVVFTQCGMVTGPALGFNCVSVPGRPLTISITWQCGVVEGSLVEQVARDLEKM</sequence>
<dbReference type="PANTHER" id="PTHR28037">
    <property type="entry name" value="ALCOHOL O-ACETYLTRANSFERASE 1-RELATED"/>
    <property type="match status" value="1"/>
</dbReference>
<dbReference type="SUPFAM" id="SSF52777">
    <property type="entry name" value="CoA-dependent acyltransferases"/>
    <property type="match status" value="1"/>
</dbReference>
<keyword evidence="2" id="KW-1185">Reference proteome</keyword>
<reference evidence="2" key="1">
    <citation type="journal article" date="2017" name="Genome Biol.">
        <title>Comparative genomics reveals high biological diversity and specific adaptations in the industrially and medically important fungal genus Aspergillus.</title>
        <authorList>
            <person name="de Vries R.P."/>
            <person name="Riley R."/>
            <person name="Wiebenga A."/>
            <person name="Aguilar-Osorio G."/>
            <person name="Amillis S."/>
            <person name="Uchima C.A."/>
            <person name="Anderluh G."/>
            <person name="Asadollahi M."/>
            <person name="Askin M."/>
            <person name="Barry K."/>
            <person name="Battaglia E."/>
            <person name="Bayram O."/>
            <person name="Benocci T."/>
            <person name="Braus-Stromeyer S.A."/>
            <person name="Caldana C."/>
            <person name="Canovas D."/>
            <person name="Cerqueira G.C."/>
            <person name="Chen F."/>
            <person name="Chen W."/>
            <person name="Choi C."/>
            <person name="Clum A."/>
            <person name="Dos Santos R.A."/>
            <person name="Damasio A.R."/>
            <person name="Diallinas G."/>
            <person name="Emri T."/>
            <person name="Fekete E."/>
            <person name="Flipphi M."/>
            <person name="Freyberg S."/>
            <person name="Gallo A."/>
            <person name="Gournas C."/>
            <person name="Habgood R."/>
            <person name="Hainaut M."/>
            <person name="Harispe M.L."/>
            <person name="Henrissat B."/>
            <person name="Hilden K.S."/>
            <person name="Hope R."/>
            <person name="Hossain A."/>
            <person name="Karabika E."/>
            <person name="Karaffa L."/>
            <person name="Karanyi Z."/>
            <person name="Krasevec N."/>
            <person name="Kuo A."/>
            <person name="Kusch H."/>
            <person name="LaButti K."/>
            <person name="Lagendijk E.L."/>
            <person name="Lapidus A."/>
            <person name="Levasseur A."/>
            <person name="Lindquist E."/>
            <person name="Lipzen A."/>
            <person name="Logrieco A.F."/>
            <person name="MacCabe A."/>
            <person name="Maekelae M.R."/>
            <person name="Malavazi I."/>
            <person name="Melin P."/>
            <person name="Meyer V."/>
            <person name="Mielnichuk N."/>
            <person name="Miskei M."/>
            <person name="Molnar A.P."/>
            <person name="Mule G."/>
            <person name="Ngan C.Y."/>
            <person name="Orejas M."/>
            <person name="Orosz E."/>
            <person name="Ouedraogo J.P."/>
            <person name="Overkamp K.M."/>
            <person name="Park H.-S."/>
            <person name="Perrone G."/>
            <person name="Piumi F."/>
            <person name="Punt P.J."/>
            <person name="Ram A.F."/>
            <person name="Ramon A."/>
            <person name="Rauscher S."/>
            <person name="Record E."/>
            <person name="Riano-Pachon D.M."/>
            <person name="Robert V."/>
            <person name="Roehrig J."/>
            <person name="Ruller R."/>
            <person name="Salamov A."/>
            <person name="Salih N.S."/>
            <person name="Samson R.A."/>
            <person name="Sandor E."/>
            <person name="Sanguinetti M."/>
            <person name="Schuetze T."/>
            <person name="Sepcic K."/>
            <person name="Shelest E."/>
            <person name="Sherlock G."/>
            <person name="Sophianopoulou V."/>
            <person name="Squina F.M."/>
            <person name="Sun H."/>
            <person name="Susca A."/>
            <person name="Todd R.B."/>
            <person name="Tsang A."/>
            <person name="Unkles S.E."/>
            <person name="van de Wiele N."/>
            <person name="van Rossen-Uffink D."/>
            <person name="Oliveira J.V."/>
            <person name="Vesth T.C."/>
            <person name="Visser J."/>
            <person name="Yu J.-H."/>
            <person name="Zhou M."/>
            <person name="Andersen M.R."/>
            <person name="Archer D.B."/>
            <person name="Baker S.E."/>
            <person name="Benoit I."/>
            <person name="Brakhage A.A."/>
            <person name="Braus G.H."/>
            <person name="Fischer R."/>
            <person name="Frisvad J.C."/>
            <person name="Goldman G.H."/>
            <person name="Houbraken J."/>
            <person name="Oakley B."/>
            <person name="Pocsi I."/>
            <person name="Scazzocchio C."/>
            <person name="Seiboth B."/>
            <person name="vanKuyk P.A."/>
            <person name="Wortman J."/>
            <person name="Dyer P.S."/>
            <person name="Grigoriev I.V."/>
        </authorList>
    </citation>
    <scope>NUCLEOTIDE SEQUENCE [LARGE SCALE GENOMIC DNA]</scope>
    <source>
        <strain evidence="2">ATCC 16872 / CBS 172.66 / WB 5094</strain>
    </source>
</reference>
<evidence type="ECO:0008006" key="3">
    <source>
        <dbReference type="Google" id="ProtNLM"/>
    </source>
</evidence>
<evidence type="ECO:0000313" key="2">
    <source>
        <dbReference type="Proteomes" id="UP000184546"/>
    </source>
</evidence>
<dbReference type="InterPro" id="IPR052058">
    <property type="entry name" value="Alcohol_O-acetyltransferase"/>
</dbReference>
<dbReference type="RefSeq" id="XP_020056562.1">
    <property type="nucleotide sequence ID" value="XM_020205123.1"/>
</dbReference>